<protein>
    <submittedName>
        <fullName evidence="11">Paired box protein Pax-3-A isoform X4</fullName>
    </submittedName>
</protein>
<dbReference type="InterPro" id="IPR036388">
    <property type="entry name" value="WH-like_DNA-bd_sf"/>
</dbReference>
<dbReference type="GO" id="GO:0000978">
    <property type="term" value="F:RNA polymerase II cis-regulatory region sequence-specific DNA binding"/>
    <property type="evidence" value="ECO:0007669"/>
    <property type="project" value="TreeGrafter"/>
</dbReference>
<organism evidence="10 11">
    <name type="scientific">Agrilus planipennis</name>
    <name type="common">Emerald ash borer</name>
    <name type="synonym">Agrilus marcopoli</name>
    <dbReference type="NCBI Taxonomy" id="224129"/>
    <lineage>
        <taxon>Eukaryota</taxon>
        <taxon>Metazoa</taxon>
        <taxon>Ecdysozoa</taxon>
        <taxon>Arthropoda</taxon>
        <taxon>Hexapoda</taxon>
        <taxon>Insecta</taxon>
        <taxon>Pterygota</taxon>
        <taxon>Neoptera</taxon>
        <taxon>Endopterygota</taxon>
        <taxon>Coleoptera</taxon>
        <taxon>Polyphaga</taxon>
        <taxon>Elateriformia</taxon>
        <taxon>Buprestoidea</taxon>
        <taxon>Buprestidae</taxon>
        <taxon>Agrilinae</taxon>
        <taxon>Agrilus</taxon>
    </lineage>
</organism>
<evidence type="ECO:0000256" key="7">
    <source>
        <dbReference type="ARBA" id="ARBA00023242"/>
    </source>
</evidence>
<dbReference type="InterPro" id="IPR009057">
    <property type="entry name" value="Homeodomain-like_sf"/>
</dbReference>
<dbReference type="InterPro" id="IPR043182">
    <property type="entry name" value="PAIRED_DNA-bd_dom"/>
</dbReference>
<accession>A0A1W4X793</accession>
<evidence type="ECO:0000259" key="9">
    <source>
        <dbReference type="PROSITE" id="PS51057"/>
    </source>
</evidence>
<evidence type="ECO:0000313" key="11">
    <source>
        <dbReference type="RefSeq" id="XP_018331909.1"/>
    </source>
</evidence>
<evidence type="ECO:0000256" key="8">
    <source>
        <dbReference type="SAM" id="MobiDB-lite"/>
    </source>
</evidence>
<keyword evidence="4" id="KW-0805">Transcription regulation</keyword>
<sequence length="549" mass="58660">MGRKRKRSSINLKLLIDSTFLNNDDNAFDEALLENTLSSPAVSCISTKRRRVILNSDIDNTVLRELDINRYENYCEETHVSVKSCDIEKADYTYKEFDIKVADELIVCKEGHGGVNQLGGVFVNGRPLPDVVRQRIVELAHNGVRPCDISRQLRVSHGCVSKILSRIVRNKAAEKAKHVHQVSVSGAGGGGGSGGPVSVIAHAPSTQLSEPRTGAYSINGILGLQHDPNGNSIKRKRLEDHDENRDINGHQDDEIKRQRSQYNGDQLYSNLWSSKWGIKEEHKLLSELGGPGSGVNQTGYYDTHGGFSAVGPVSSATDLYDSISTMSQATSQNIYPIAGSLAPIAMHEMKVEATRMLEPALSPYRTAETNSPYSGVVGMGTAVDGASPGLPLAVPAEPSSQPTSHTGSPDPAALTVLQPSSGTSQHYSTMLPNFGYSTGATTVVPGSDYAYSTAYSQYGATYGNYGYGSASSGLLNPATYYYTTNENVVNSGPELNGQQPTSASNPEQSSRSPLAATRANSLASANSPTDSGSACLKSEVLFTTDLDLA</sequence>
<feature type="compositionally biased region" description="Polar residues" evidence="8">
    <location>
        <begin position="496"/>
        <end position="532"/>
    </location>
</feature>
<dbReference type="PANTHER" id="PTHR45636:SF41">
    <property type="entry name" value="PAIRED BOX PROTEIN PAX-6-RELATED"/>
    <property type="match status" value="1"/>
</dbReference>
<keyword evidence="2" id="KW-0217">Developmental protein</keyword>
<feature type="domain" description="Paired" evidence="9">
    <location>
        <begin position="111"/>
        <end position="240"/>
    </location>
</feature>
<keyword evidence="7" id="KW-0539">Nucleus</keyword>
<evidence type="ECO:0000256" key="4">
    <source>
        <dbReference type="ARBA" id="ARBA00023015"/>
    </source>
</evidence>
<feature type="compositionally biased region" description="Polar residues" evidence="8">
    <location>
        <begin position="398"/>
        <end position="407"/>
    </location>
</feature>
<dbReference type="PRINTS" id="PR00027">
    <property type="entry name" value="PAIREDBOX"/>
</dbReference>
<feature type="region of interest" description="Disordered" evidence="8">
    <location>
        <begin position="227"/>
        <end position="261"/>
    </location>
</feature>
<dbReference type="SUPFAM" id="SSF46689">
    <property type="entry name" value="Homeodomain-like"/>
    <property type="match status" value="1"/>
</dbReference>
<dbReference type="PROSITE" id="PS51057">
    <property type="entry name" value="PAIRED_2"/>
    <property type="match status" value="1"/>
</dbReference>
<dbReference type="AlphaFoldDB" id="A0A1W4X793"/>
<evidence type="ECO:0000256" key="3">
    <source>
        <dbReference type="ARBA" id="ARBA00022724"/>
    </source>
</evidence>
<feature type="compositionally biased region" description="Basic and acidic residues" evidence="8">
    <location>
        <begin position="237"/>
        <end position="257"/>
    </location>
</feature>
<dbReference type="SMART" id="SM00351">
    <property type="entry name" value="PAX"/>
    <property type="match status" value="1"/>
</dbReference>
<gene>
    <name evidence="11" type="primary">LOC108741565</name>
</gene>
<keyword evidence="3" id="KW-0563">Paired box</keyword>
<comment type="subcellular location">
    <subcellularLocation>
        <location evidence="1">Nucleus</location>
    </subcellularLocation>
</comment>
<feature type="region of interest" description="Disordered" evidence="8">
    <location>
        <begin position="490"/>
        <end position="532"/>
    </location>
</feature>
<dbReference type="InterPro" id="IPR043565">
    <property type="entry name" value="PAX_fam"/>
</dbReference>
<dbReference type="RefSeq" id="XP_018331909.1">
    <property type="nucleotide sequence ID" value="XM_018476407.1"/>
</dbReference>
<feature type="region of interest" description="Disordered" evidence="8">
    <location>
        <begin position="388"/>
        <end position="421"/>
    </location>
</feature>
<name>A0A1W4X793_AGRPL</name>
<dbReference type="InterPro" id="IPR001523">
    <property type="entry name" value="Paired_dom"/>
</dbReference>
<dbReference type="Gene3D" id="1.10.10.10">
    <property type="entry name" value="Winged helix-like DNA-binding domain superfamily/Winged helix DNA-binding domain"/>
    <property type="match status" value="1"/>
</dbReference>
<dbReference type="PROSITE" id="PS00034">
    <property type="entry name" value="PAIRED_1"/>
    <property type="match status" value="1"/>
</dbReference>
<dbReference type="Proteomes" id="UP000192223">
    <property type="component" value="Unplaced"/>
</dbReference>
<reference evidence="11" key="1">
    <citation type="submission" date="2025-08" db="UniProtKB">
        <authorList>
            <consortium name="RefSeq"/>
        </authorList>
    </citation>
    <scope>IDENTIFICATION</scope>
    <source>
        <tissue evidence="11">Entire body</tissue>
    </source>
</reference>
<keyword evidence="5" id="KW-0238">DNA-binding</keyword>
<dbReference type="Pfam" id="PF00292">
    <property type="entry name" value="PAX"/>
    <property type="match status" value="1"/>
</dbReference>
<evidence type="ECO:0000256" key="5">
    <source>
        <dbReference type="ARBA" id="ARBA00023125"/>
    </source>
</evidence>
<dbReference type="OrthoDB" id="3225452at2759"/>
<evidence type="ECO:0000256" key="1">
    <source>
        <dbReference type="ARBA" id="ARBA00004123"/>
    </source>
</evidence>
<dbReference type="GO" id="GO:0005634">
    <property type="term" value="C:nucleus"/>
    <property type="evidence" value="ECO:0007669"/>
    <property type="project" value="UniProtKB-SubCell"/>
</dbReference>
<evidence type="ECO:0000256" key="6">
    <source>
        <dbReference type="ARBA" id="ARBA00023163"/>
    </source>
</evidence>
<evidence type="ECO:0000256" key="2">
    <source>
        <dbReference type="ARBA" id="ARBA00022473"/>
    </source>
</evidence>
<proteinExistence type="predicted"/>
<dbReference type="GeneID" id="108741565"/>
<keyword evidence="6" id="KW-0804">Transcription</keyword>
<dbReference type="PANTHER" id="PTHR45636">
    <property type="entry name" value="PAIRED BOX PROTEIN PAX-6-RELATED-RELATED"/>
    <property type="match status" value="1"/>
</dbReference>
<dbReference type="GO" id="GO:0000981">
    <property type="term" value="F:DNA-binding transcription factor activity, RNA polymerase II-specific"/>
    <property type="evidence" value="ECO:0007669"/>
    <property type="project" value="TreeGrafter"/>
</dbReference>
<keyword evidence="10" id="KW-1185">Reference proteome</keyword>
<dbReference type="CTD" id="43825"/>
<evidence type="ECO:0000313" key="10">
    <source>
        <dbReference type="Proteomes" id="UP000192223"/>
    </source>
</evidence>